<proteinExistence type="predicted"/>
<gene>
    <name evidence="2" type="ORF">E2C01_008906</name>
</gene>
<dbReference type="Proteomes" id="UP000324222">
    <property type="component" value="Unassembled WGS sequence"/>
</dbReference>
<dbReference type="EMBL" id="VSRR010000477">
    <property type="protein sequence ID" value="MPC16091.1"/>
    <property type="molecule type" value="Genomic_DNA"/>
</dbReference>
<evidence type="ECO:0000313" key="2">
    <source>
        <dbReference type="EMBL" id="MPC16091.1"/>
    </source>
</evidence>
<name>A0A5B7D452_PORTR</name>
<comment type="caution">
    <text evidence="2">The sequence shown here is derived from an EMBL/GenBank/DDBJ whole genome shotgun (WGS) entry which is preliminary data.</text>
</comment>
<feature type="transmembrane region" description="Helical" evidence="1">
    <location>
        <begin position="21"/>
        <end position="42"/>
    </location>
</feature>
<keyword evidence="1" id="KW-0472">Membrane</keyword>
<keyword evidence="1" id="KW-1133">Transmembrane helix</keyword>
<sequence length="61" mass="7043">MWQHKLLCSFMFSPMGKMAVFILRNILVDQGITLTYFVNIYIKRGIFFAKVPVGSQVQAPF</sequence>
<evidence type="ECO:0000256" key="1">
    <source>
        <dbReference type="SAM" id="Phobius"/>
    </source>
</evidence>
<keyword evidence="1" id="KW-0812">Transmembrane</keyword>
<organism evidence="2 3">
    <name type="scientific">Portunus trituberculatus</name>
    <name type="common">Swimming crab</name>
    <name type="synonym">Neptunus trituberculatus</name>
    <dbReference type="NCBI Taxonomy" id="210409"/>
    <lineage>
        <taxon>Eukaryota</taxon>
        <taxon>Metazoa</taxon>
        <taxon>Ecdysozoa</taxon>
        <taxon>Arthropoda</taxon>
        <taxon>Crustacea</taxon>
        <taxon>Multicrustacea</taxon>
        <taxon>Malacostraca</taxon>
        <taxon>Eumalacostraca</taxon>
        <taxon>Eucarida</taxon>
        <taxon>Decapoda</taxon>
        <taxon>Pleocyemata</taxon>
        <taxon>Brachyura</taxon>
        <taxon>Eubrachyura</taxon>
        <taxon>Portunoidea</taxon>
        <taxon>Portunidae</taxon>
        <taxon>Portuninae</taxon>
        <taxon>Portunus</taxon>
    </lineage>
</organism>
<keyword evidence="3" id="KW-1185">Reference proteome</keyword>
<accession>A0A5B7D452</accession>
<reference evidence="2 3" key="1">
    <citation type="submission" date="2019-05" db="EMBL/GenBank/DDBJ databases">
        <title>Another draft genome of Portunus trituberculatus and its Hox gene families provides insights of decapod evolution.</title>
        <authorList>
            <person name="Jeong J.-H."/>
            <person name="Song I."/>
            <person name="Kim S."/>
            <person name="Choi T."/>
            <person name="Kim D."/>
            <person name="Ryu S."/>
            <person name="Kim W."/>
        </authorList>
    </citation>
    <scope>NUCLEOTIDE SEQUENCE [LARGE SCALE GENOMIC DNA]</scope>
    <source>
        <tissue evidence="2">Muscle</tissue>
    </source>
</reference>
<dbReference type="AlphaFoldDB" id="A0A5B7D452"/>
<protein>
    <submittedName>
        <fullName evidence="2">Uncharacterized protein</fullName>
    </submittedName>
</protein>
<evidence type="ECO:0000313" key="3">
    <source>
        <dbReference type="Proteomes" id="UP000324222"/>
    </source>
</evidence>